<keyword evidence="10" id="KW-1185">Reference proteome</keyword>
<dbReference type="EMBL" id="SEYY01009896">
    <property type="protein sequence ID" value="KAB7501678.1"/>
    <property type="molecule type" value="Genomic_DNA"/>
</dbReference>
<keyword evidence="4" id="KW-0067">ATP-binding</keyword>
<evidence type="ECO:0000256" key="1">
    <source>
        <dbReference type="ARBA" id="ARBA00006432"/>
    </source>
</evidence>
<dbReference type="GO" id="GO:0005524">
    <property type="term" value="F:ATP binding"/>
    <property type="evidence" value="ECO:0007669"/>
    <property type="project" value="UniProtKB-KW"/>
</dbReference>
<evidence type="ECO:0000259" key="8">
    <source>
        <dbReference type="Pfam" id="PF13193"/>
    </source>
</evidence>
<dbReference type="Gene3D" id="3.40.50.12780">
    <property type="entry name" value="N-terminal domain of ligase-like"/>
    <property type="match status" value="1"/>
</dbReference>
<name>A0A5N5T6K7_9CRUS</name>
<keyword evidence="2" id="KW-0436">Ligase</keyword>
<dbReference type="PROSITE" id="PS00455">
    <property type="entry name" value="AMP_BINDING"/>
    <property type="match status" value="1"/>
</dbReference>
<dbReference type="InterPro" id="IPR051087">
    <property type="entry name" value="Mitochondrial_ACSM"/>
</dbReference>
<feature type="domain" description="AMP-dependent synthetase/ligase" evidence="7">
    <location>
        <begin position="1"/>
        <end position="352"/>
    </location>
</feature>
<dbReference type="GO" id="GO:0004321">
    <property type="term" value="F:fatty-acyl-CoA synthase activity"/>
    <property type="evidence" value="ECO:0007669"/>
    <property type="project" value="TreeGrafter"/>
</dbReference>
<dbReference type="AlphaFoldDB" id="A0A5N5T6K7"/>
<evidence type="ECO:0000313" key="10">
    <source>
        <dbReference type="Proteomes" id="UP000326759"/>
    </source>
</evidence>
<accession>A0A5N5T6K7</accession>
<dbReference type="Proteomes" id="UP000326759">
    <property type="component" value="Unassembled WGS sequence"/>
</dbReference>
<gene>
    <name evidence="9" type="primary">Acsm3_1</name>
    <name evidence="9" type="ORF">Anas_07770</name>
</gene>
<dbReference type="PANTHER" id="PTHR43605">
    <property type="entry name" value="ACYL-COENZYME A SYNTHETASE"/>
    <property type="match status" value="1"/>
</dbReference>
<dbReference type="GO" id="GO:0031956">
    <property type="term" value="F:medium-chain fatty acid-CoA ligase activity"/>
    <property type="evidence" value="ECO:0007669"/>
    <property type="project" value="UniProtKB-EC"/>
</dbReference>
<evidence type="ECO:0000256" key="3">
    <source>
        <dbReference type="ARBA" id="ARBA00022741"/>
    </source>
</evidence>
<protein>
    <recommendedName>
        <fullName evidence="5">medium-chain acyl-CoA ligase</fullName>
        <ecNumber evidence="5">6.2.1.2</ecNumber>
    </recommendedName>
</protein>
<evidence type="ECO:0000256" key="2">
    <source>
        <dbReference type="ARBA" id="ARBA00022598"/>
    </source>
</evidence>
<evidence type="ECO:0000256" key="6">
    <source>
        <dbReference type="ARBA" id="ARBA00048477"/>
    </source>
</evidence>
<dbReference type="Pfam" id="PF00501">
    <property type="entry name" value="AMP-binding"/>
    <property type="match status" value="1"/>
</dbReference>
<sequence length="523" mass="59030">MTYSELLTQADQLASSLSHRGLPAPKCAIVILPKIKPWWVINTAASLTETIISPGSLMLSEKDILYRLKMCEADAIFCDISTMRKIERSTKHIPWRILTDETEEEEIKALPKDWVSYHSILDEGKGMKPIRKKFSGHSIAQLFFTSGTTGHPKMVPHTQVGYGMGHMVTAREWLNLQPEDIMWNVSDLGWAKSAYSNLFAPLLSGSTSFIHKMPKFDSKTVLKTLEEIPISVICLPPTAYRAIVQEDLSKFKPKNLKRCASAGEPLTEEVQNFWKEKTGIWIQEGYGQSEGTISCFTSPGMKVKPGFIGKPTYGFDLKILDSDLKELGPNEVGQIAYDLKRSWPYGLFKGYYKNEELNNKVFVKGYFLTGDNAFIDEEGYVCCVGRNDDIIKTAGYVIRNILIMFGLTSYRVGPFEVESALIEHPAVIESAVVGSPDKERGHVIKAFVVLREDYKETIKTEEGYSALVKELKDFVKNVTAPYKYPRKASFNCINSSKSALQLKLNLAYEFDRVCRRSSKNKQR</sequence>
<dbReference type="InterPro" id="IPR000873">
    <property type="entry name" value="AMP-dep_synth/lig_dom"/>
</dbReference>
<dbReference type="InterPro" id="IPR020845">
    <property type="entry name" value="AMP-binding_CS"/>
</dbReference>
<comment type="catalytic activity">
    <reaction evidence="6">
        <text>a medium-chain fatty acid + ATP + CoA = a medium-chain fatty acyl-CoA + AMP + diphosphate</text>
        <dbReference type="Rhea" id="RHEA:48340"/>
        <dbReference type="ChEBI" id="CHEBI:30616"/>
        <dbReference type="ChEBI" id="CHEBI:33019"/>
        <dbReference type="ChEBI" id="CHEBI:57287"/>
        <dbReference type="ChEBI" id="CHEBI:59558"/>
        <dbReference type="ChEBI" id="CHEBI:90546"/>
        <dbReference type="ChEBI" id="CHEBI:456215"/>
        <dbReference type="EC" id="6.2.1.2"/>
    </reaction>
    <physiologicalReaction direction="left-to-right" evidence="6">
        <dbReference type="Rhea" id="RHEA:48341"/>
    </physiologicalReaction>
</comment>
<keyword evidence="3" id="KW-0547">Nucleotide-binding</keyword>
<evidence type="ECO:0000256" key="5">
    <source>
        <dbReference type="ARBA" id="ARBA00039009"/>
    </source>
</evidence>
<dbReference type="PANTHER" id="PTHR43605:SF10">
    <property type="entry name" value="ACYL-COA SYNTHETASE MEDIUM CHAIN FAMILY MEMBER 3"/>
    <property type="match status" value="1"/>
</dbReference>
<dbReference type="GO" id="GO:0006637">
    <property type="term" value="P:acyl-CoA metabolic process"/>
    <property type="evidence" value="ECO:0007669"/>
    <property type="project" value="TreeGrafter"/>
</dbReference>
<dbReference type="InterPro" id="IPR045851">
    <property type="entry name" value="AMP-bd_C_sf"/>
</dbReference>
<evidence type="ECO:0000259" key="7">
    <source>
        <dbReference type="Pfam" id="PF00501"/>
    </source>
</evidence>
<feature type="domain" description="AMP-binding enzyme C-terminal" evidence="8">
    <location>
        <begin position="416"/>
        <end position="490"/>
    </location>
</feature>
<dbReference type="EC" id="6.2.1.2" evidence="5"/>
<dbReference type="GO" id="GO:0006633">
    <property type="term" value="P:fatty acid biosynthetic process"/>
    <property type="evidence" value="ECO:0007669"/>
    <property type="project" value="TreeGrafter"/>
</dbReference>
<dbReference type="Gene3D" id="3.30.300.30">
    <property type="match status" value="1"/>
</dbReference>
<reference evidence="9 10" key="1">
    <citation type="journal article" date="2019" name="PLoS Biol.">
        <title>Sex chromosomes control vertical transmission of feminizing Wolbachia symbionts in an isopod.</title>
        <authorList>
            <person name="Becking T."/>
            <person name="Chebbi M.A."/>
            <person name="Giraud I."/>
            <person name="Moumen B."/>
            <person name="Laverre T."/>
            <person name="Caubet Y."/>
            <person name="Peccoud J."/>
            <person name="Gilbert C."/>
            <person name="Cordaux R."/>
        </authorList>
    </citation>
    <scope>NUCLEOTIDE SEQUENCE [LARGE SCALE GENOMIC DNA]</scope>
    <source>
        <strain evidence="9">ANa2</strain>
        <tissue evidence="9">Whole body excluding digestive tract and cuticle</tissue>
    </source>
</reference>
<dbReference type="OrthoDB" id="6614653at2759"/>
<proteinExistence type="inferred from homology"/>
<organism evidence="9 10">
    <name type="scientific">Armadillidium nasatum</name>
    <dbReference type="NCBI Taxonomy" id="96803"/>
    <lineage>
        <taxon>Eukaryota</taxon>
        <taxon>Metazoa</taxon>
        <taxon>Ecdysozoa</taxon>
        <taxon>Arthropoda</taxon>
        <taxon>Crustacea</taxon>
        <taxon>Multicrustacea</taxon>
        <taxon>Malacostraca</taxon>
        <taxon>Eumalacostraca</taxon>
        <taxon>Peracarida</taxon>
        <taxon>Isopoda</taxon>
        <taxon>Oniscidea</taxon>
        <taxon>Crinocheta</taxon>
        <taxon>Armadillidiidae</taxon>
        <taxon>Armadillidium</taxon>
    </lineage>
</organism>
<comment type="caution">
    <text evidence="9">The sequence shown here is derived from an EMBL/GenBank/DDBJ whole genome shotgun (WGS) entry which is preliminary data.</text>
</comment>
<dbReference type="SUPFAM" id="SSF56801">
    <property type="entry name" value="Acetyl-CoA synthetase-like"/>
    <property type="match status" value="1"/>
</dbReference>
<dbReference type="InterPro" id="IPR025110">
    <property type="entry name" value="AMP-bd_C"/>
</dbReference>
<dbReference type="InterPro" id="IPR042099">
    <property type="entry name" value="ANL_N_sf"/>
</dbReference>
<comment type="similarity">
    <text evidence="1">Belongs to the ATP-dependent AMP-binding enzyme family.</text>
</comment>
<dbReference type="Pfam" id="PF13193">
    <property type="entry name" value="AMP-binding_C"/>
    <property type="match status" value="1"/>
</dbReference>
<evidence type="ECO:0000256" key="4">
    <source>
        <dbReference type="ARBA" id="ARBA00022840"/>
    </source>
</evidence>
<evidence type="ECO:0000313" key="9">
    <source>
        <dbReference type="EMBL" id="KAB7501678.1"/>
    </source>
</evidence>